<dbReference type="AlphaFoldDB" id="A0A520MIH9"/>
<proteinExistence type="predicted"/>
<dbReference type="Proteomes" id="UP000315889">
    <property type="component" value="Unassembled WGS sequence"/>
</dbReference>
<feature type="transmembrane region" description="Helical" evidence="1">
    <location>
        <begin position="87"/>
        <end position="106"/>
    </location>
</feature>
<sequence>MALLASEKPSNLLTVSCILGSAGLMPFIISVGYMVSGVWLGGGLQSASIFGLYAPYIFLTYSAIILSFLAGTLWGKWETFPSNRRSAAVLIFTNLTSLLAWLSLTVIHISQFLSILAVALLSAGYLGILGVERTFKSSSRGYWNLRISLTTVVVLLHWTTLFLMIDEL</sequence>
<keyword evidence="1" id="KW-0472">Membrane</keyword>
<dbReference type="InterPro" id="IPR021836">
    <property type="entry name" value="DUF3429"/>
</dbReference>
<feature type="transmembrane region" description="Helical" evidence="1">
    <location>
        <begin position="12"/>
        <end position="33"/>
    </location>
</feature>
<dbReference type="Pfam" id="PF11911">
    <property type="entry name" value="DUF3429"/>
    <property type="match status" value="1"/>
</dbReference>
<reference evidence="2 3" key="1">
    <citation type="submission" date="2019-02" db="EMBL/GenBank/DDBJ databases">
        <title>Prokaryotic population dynamics and viral predation in marine succession experiment using metagenomics: the confinement effect.</title>
        <authorList>
            <person name="Haro-Moreno J.M."/>
            <person name="Rodriguez-Valera F."/>
            <person name="Lopez-Perez M."/>
        </authorList>
    </citation>
    <scope>NUCLEOTIDE SEQUENCE [LARGE SCALE GENOMIC DNA]</scope>
    <source>
        <strain evidence="2">MED-G170</strain>
    </source>
</reference>
<evidence type="ECO:0000256" key="1">
    <source>
        <dbReference type="SAM" id="Phobius"/>
    </source>
</evidence>
<feature type="transmembrane region" description="Helical" evidence="1">
    <location>
        <begin position="143"/>
        <end position="165"/>
    </location>
</feature>
<organism evidence="2 3">
    <name type="scientific">SAR92 clade bacterium</name>
    <dbReference type="NCBI Taxonomy" id="2315479"/>
    <lineage>
        <taxon>Bacteria</taxon>
        <taxon>Pseudomonadati</taxon>
        <taxon>Pseudomonadota</taxon>
        <taxon>Gammaproteobacteria</taxon>
        <taxon>Cellvibrionales</taxon>
        <taxon>Porticoccaceae</taxon>
        <taxon>SAR92 clade</taxon>
    </lineage>
</organism>
<gene>
    <name evidence="2" type="ORF">EVB03_01970</name>
</gene>
<name>A0A520MIH9_9GAMM</name>
<accession>A0A520MIH9</accession>
<evidence type="ECO:0000313" key="3">
    <source>
        <dbReference type="Proteomes" id="UP000315889"/>
    </source>
</evidence>
<feature type="transmembrane region" description="Helical" evidence="1">
    <location>
        <begin position="53"/>
        <end position="75"/>
    </location>
</feature>
<protein>
    <submittedName>
        <fullName evidence="2">DUF3429 family protein</fullName>
    </submittedName>
</protein>
<comment type="caution">
    <text evidence="2">The sequence shown here is derived from an EMBL/GenBank/DDBJ whole genome shotgun (WGS) entry which is preliminary data.</text>
</comment>
<dbReference type="EMBL" id="SHBP01000002">
    <property type="protein sequence ID" value="RZO21020.1"/>
    <property type="molecule type" value="Genomic_DNA"/>
</dbReference>
<keyword evidence="1" id="KW-0812">Transmembrane</keyword>
<feature type="transmembrane region" description="Helical" evidence="1">
    <location>
        <begin position="112"/>
        <end position="131"/>
    </location>
</feature>
<keyword evidence="1" id="KW-1133">Transmembrane helix</keyword>
<evidence type="ECO:0000313" key="2">
    <source>
        <dbReference type="EMBL" id="RZO21020.1"/>
    </source>
</evidence>